<dbReference type="GeneID" id="75735223"/>
<reference evidence="1" key="1">
    <citation type="submission" date="2024-09" db="EMBL/GenBank/DDBJ databases">
        <authorList>
            <person name="Sun Q."/>
        </authorList>
    </citation>
    <scope>NUCLEOTIDE SEQUENCE [LARGE SCALE GENOMIC DNA]</scope>
    <source>
        <strain evidence="1">JCM 31273</strain>
    </source>
</reference>
<organism evidence="1 2">
    <name type="scientific">Halobaculum roseum</name>
    <dbReference type="NCBI Taxonomy" id="2175149"/>
    <lineage>
        <taxon>Archaea</taxon>
        <taxon>Methanobacteriati</taxon>
        <taxon>Methanobacteriota</taxon>
        <taxon>Stenosarchaea group</taxon>
        <taxon>Halobacteria</taxon>
        <taxon>Halobacteriales</taxon>
        <taxon>Haloferacaceae</taxon>
        <taxon>Halobaculum</taxon>
    </lineage>
</organism>
<dbReference type="AlphaFoldDB" id="A0ABD5MQH9"/>
<dbReference type="EMBL" id="JBHMAJ010000010">
    <property type="protein sequence ID" value="MFB9825732.1"/>
    <property type="molecule type" value="Genomic_DNA"/>
</dbReference>
<dbReference type="RefSeq" id="WP_264083989.1">
    <property type="nucleotide sequence ID" value="NZ_CP082286.1"/>
</dbReference>
<dbReference type="Proteomes" id="UP001589595">
    <property type="component" value="Unassembled WGS sequence"/>
</dbReference>
<evidence type="ECO:0000313" key="1">
    <source>
        <dbReference type="EMBL" id="MFB9825732.1"/>
    </source>
</evidence>
<comment type="caution">
    <text evidence="1">The sequence shown here is derived from an EMBL/GenBank/DDBJ whole genome shotgun (WGS) entry which is preliminary data.</text>
</comment>
<gene>
    <name evidence="1" type="ORF">ACFFOL_16300</name>
</gene>
<accession>A0ABD5MQH9</accession>
<evidence type="ECO:0000313" key="2">
    <source>
        <dbReference type="Proteomes" id="UP001589595"/>
    </source>
</evidence>
<proteinExistence type="predicted"/>
<sequence length="40" mass="4470">MKPFVRASRLYDAATRERIAHPATEATDAEVRAAIAEVER</sequence>
<name>A0ABD5MQH9_9EURY</name>
<keyword evidence="2" id="KW-1185">Reference proteome</keyword>
<protein>
    <submittedName>
        <fullName evidence="1">Uncharacterized protein</fullName>
    </submittedName>
</protein>